<accession>A0AA38LF08</accession>
<comment type="caution">
    <text evidence="15">The sequence shown here is derived from an EMBL/GenBank/DDBJ whole genome shotgun (WGS) entry which is preliminary data.</text>
</comment>
<feature type="domain" description="Galectin" evidence="14">
    <location>
        <begin position="180"/>
        <end position="373"/>
    </location>
</feature>
<keyword evidence="12" id="KW-0325">Glycoprotein</keyword>
<dbReference type="Proteomes" id="UP000824469">
    <property type="component" value="Unassembled WGS sequence"/>
</dbReference>
<evidence type="ECO:0000256" key="2">
    <source>
        <dbReference type="ARBA" id="ARBA00004323"/>
    </source>
</evidence>
<gene>
    <name evidence="15" type="ORF">KI387_020481</name>
</gene>
<evidence type="ECO:0000256" key="13">
    <source>
        <dbReference type="ARBA" id="ARBA00023211"/>
    </source>
</evidence>
<evidence type="ECO:0000256" key="3">
    <source>
        <dbReference type="ARBA" id="ARBA00004922"/>
    </source>
</evidence>
<keyword evidence="10" id="KW-0333">Golgi apparatus</keyword>
<dbReference type="GO" id="GO:0030246">
    <property type="term" value="F:carbohydrate binding"/>
    <property type="evidence" value="ECO:0007669"/>
    <property type="project" value="InterPro"/>
</dbReference>
<dbReference type="EMBL" id="JAHRHJ020000004">
    <property type="protein sequence ID" value="KAH9318712.1"/>
    <property type="molecule type" value="Genomic_DNA"/>
</dbReference>
<comment type="subcellular location">
    <subcellularLocation>
        <location evidence="2">Golgi apparatus membrane</location>
        <topology evidence="2">Single-pass type II membrane protein</topology>
    </subcellularLocation>
</comment>
<keyword evidence="16" id="KW-1185">Reference proteome</keyword>
<dbReference type="Pfam" id="PF00337">
    <property type="entry name" value="Gal-bind_lectin"/>
    <property type="match status" value="1"/>
</dbReference>
<sequence>MKIAVVGVVGMKKWFGSLLIAFLIGVLVLRYQFMESVARKSSPFSFFADHLPEALHLERDFLIQSTQPPESISQLDTPSVVAADSLHGLFSQGNLSKEEIQVKLTWNDMKKIIVRTDLLPEARVGVKEAVVAWQDLMVSIEQEKISKVFENTSAKNGTKDKQCPFSLSAMNVTDHQSRIFLLQIPCGLIQDSSITIVGIPSGLLAKFQIELTGAQLPGEPDPPIVLHYNVRLQGDKITEDPVIVQNTWSVIHEWGEEERCPYNVPDSRPKVDGLSRCNERIGESAKGKHPDEKEPGVVKLSSITRKGSRPNFWFPFVEGYPFAATLWVGLEGFHMTVNGKHITSFEYRESLEPWLVSGVRIAGDMQLLSVLANGLPTSEDLDLVVDLGSLKAPALIPKKKLAMFIGVFSTGNNFERRMAVRRSWMQYSPVRTGEVVVRFFVGMHKNKQVNEELWKEAQTYGDIQLMPFVDYYNLITLKTIAICIYGTKVVQAKYIMKTDDDAFVRVDAVLSALNETKVNHGLLYGRISFDSQPHRSEDSKWYISPEEWPHEFYPPWAHGPGYIISRDIAKFVVQGHQEKQLKLFKLEDVAMGIWIEDFKKRGQEMQYINDERFFNTEWEFFTVINGVFISVRGLFPRCVRENALAQELSSSAEHGSVTEDHHKHCSQVIWNPPQEIPTMSFDTHFMVQVSVLSSSRAPLGLVLKPADTLKRKKRHSFKPKSWFPHDPPLLGTTTPNIEVFHNSEGDTTVKEEDNLSLEVLEEIPIGRMKGSHKYENSKFEKEQSFVKLFQPTNGCCRSSVWEFFYGQKEEKKDKTKDNKTTIAPKILVVFVPTMHKY</sequence>
<comment type="pathway">
    <text evidence="3">Protein modification; protein glycosylation.</text>
</comment>
<evidence type="ECO:0000256" key="7">
    <source>
        <dbReference type="ARBA" id="ARBA00022692"/>
    </source>
</evidence>
<dbReference type="InterPro" id="IPR002659">
    <property type="entry name" value="Glyco_trans_31"/>
</dbReference>
<evidence type="ECO:0000256" key="10">
    <source>
        <dbReference type="ARBA" id="ARBA00023034"/>
    </source>
</evidence>
<dbReference type="Gene3D" id="2.60.120.200">
    <property type="match status" value="1"/>
</dbReference>
<name>A0AA38LF08_TAXCH</name>
<evidence type="ECO:0000313" key="16">
    <source>
        <dbReference type="Proteomes" id="UP000824469"/>
    </source>
</evidence>
<evidence type="ECO:0000256" key="8">
    <source>
        <dbReference type="ARBA" id="ARBA00022968"/>
    </source>
</evidence>
<evidence type="ECO:0000256" key="9">
    <source>
        <dbReference type="ARBA" id="ARBA00022989"/>
    </source>
</evidence>
<keyword evidence="9" id="KW-1133">Transmembrane helix</keyword>
<protein>
    <recommendedName>
        <fullName evidence="14">Galectin domain-containing protein</fullName>
    </recommendedName>
</protein>
<dbReference type="PANTHER" id="PTHR11214:SF3">
    <property type="entry name" value="BETA-1,3-GALACTOSYLTRANSFERASE 6"/>
    <property type="match status" value="1"/>
</dbReference>
<keyword evidence="7" id="KW-0812">Transmembrane</keyword>
<proteinExistence type="inferred from homology"/>
<dbReference type="CDD" id="cd00070">
    <property type="entry name" value="GLECT"/>
    <property type="match status" value="1"/>
</dbReference>
<evidence type="ECO:0000256" key="11">
    <source>
        <dbReference type="ARBA" id="ARBA00023136"/>
    </source>
</evidence>
<evidence type="ECO:0000256" key="5">
    <source>
        <dbReference type="ARBA" id="ARBA00022676"/>
    </source>
</evidence>
<evidence type="ECO:0000259" key="14">
    <source>
        <dbReference type="PROSITE" id="PS51304"/>
    </source>
</evidence>
<evidence type="ECO:0000256" key="1">
    <source>
        <dbReference type="ARBA" id="ARBA00001936"/>
    </source>
</evidence>
<evidence type="ECO:0000256" key="4">
    <source>
        <dbReference type="ARBA" id="ARBA00008661"/>
    </source>
</evidence>
<dbReference type="InterPro" id="IPR013320">
    <property type="entry name" value="ConA-like_dom_sf"/>
</dbReference>
<reference evidence="15 16" key="1">
    <citation type="journal article" date="2021" name="Nat. Plants">
        <title>The Taxus genome provides insights into paclitaxel biosynthesis.</title>
        <authorList>
            <person name="Xiong X."/>
            <person name="Gou J."/>
            <person name="Liao Q."/>
            <person name="Li Y."/>
            <person name="Zhou Q."/>
            <person name="Bi G."/>
            <person name="Li C."/>
            <person name="Du R."/>
            <person name="Wang X."/>
            <person name="Sun T."/>
            <person name="Guo L."/>
            <person name="Liang H."/>
            <person name="Lu P."/>
            <person name="Wu Y."/>
            <person name="Zhang Z."/>
            <person name="Ro D.K."/>
            <person name="Shang Y."/>
            <person name="Huang S."/>
            <person name="Yan J."/>
        </authorList>
    </citation>
    <scope>NUCLEOTIDE SEQUENCE [LARGE SCALE GENOMIC DNA]</scope>
    <source>
        <strain evidence="15">Ta-2019</strain>
    </source>
</reference>
<dbReference type="InterPro" id="IPR001079">
    <property type="entry name" value="Galectin_CRD"/>
</dbReference>
<dbReference type="Gene3D" id="3.90.550.50">
    <property type="match status" value="1"/>
</dbReference>
<keyword evidence="11" id="KW-0472">Membrane</keyword>
<evidence type="ECO:0000256" key="6">
    <source>
        <dbReference type="ARBA" id="ARBA00022679"/>
    </source>
</evidence>
<keyword evidence="5" id="KW-0328">Glycosyltransferase</keyword>
<organism evidence="15 16">
    <name type="scientific">Taxus chinensis</name>
    <name type="common">Chinese yew</name>
    <name type="synonym">Taxus wallichiana var. chinensis</name>
    <dbReference type="NCBI Taxonomy" id="29808"/>
    <lineage>
        <taxon>Eukaryota</taxon>
        <taxon>Viridiplantae</taxon>
        <taxon>Streptophyta</taxon>
        <taxon>Embryophyta</taxon>
        <taxon>Tracheophyta</taxon>
        <taxon>Spermatophyta</taxon>
        <taxon>Pinopsida</taxon>
        <taxon>Pinidae</taxon>
        <taxon>Conifers II</taxon>
        <taxon>Cupressales</taxon>
        <taxon>Taxaceae</taxon>
        <taxon>Taxus</taxon>
    </lineage>
</organism>
<dbReference type="SMART" id="SM00908">
    <property type="entry name" value="Gal-bind_lectin"/>
    <property type="match status" value="1"/>
</dbReference>
<dbReference type="SUPFAM" id="SSF49899">
    <property type="entry name" value="Concanavalin A-like lectins/glucanases"/>
    <property type="match status" value="1"/>
</dbReference>
<dbReference type="Pfam" id="PF01762">
    <property type="entry name" value="Galactosyl_T"/>
    <property type="match status" value="1"/>
</dbReference>
<dbReference type="GO" id="GO:0000139">
    <property type="term" value="C:Golgi membrane"/>
    <property type="evidence" value="ECO:0007669"/>
    <property type="project" value="UniProtKB-SubCell"/>
</dbReference>
<dbReference type="FunFam" id="3.90.550.50:FF:000015">
    <property type="entry name" value="Beta-1,3-galactosyltransferase GALT1"/>
    <property type="match status" value="1"/>
</dbReference>
<comment type="similarity">
    <text evidence="4">Belongs to the glycosyltransferase 31 family.</text>
</comment>
<dbReference type="PROSITE" id="PS51304">
    <property type="entry name" value="GALECTIN"/>
    <property type="match status" value="1"/>
</dbReference>
<dbReference type="AlphaFoldDB" id="A0AA38LF08"/>
<dbReference type="GO" id="GO:0008378">
    <property type="term" value="F:galactosyltransferase activity"/>
    <property type="evidence" value="ECO:0007669"/>
    <property type="project" value="UniProtKB-ARBA"/>
</dbReference>
<comment type="cofactor">
    <cofactor evidence="1">
        <name>Mn(2+)</name>
        <dbReference type="ChEBI" id="CHEBI:29035"/>
    </cofactor>
</comment>
<keyword evidence="8" id="KW-0735">Signal-anchor</keyword>
<dbReference type="OMA" id="ICVFGTE"/>
<keyword evidence="6" id="KW-0808">Transferase</keyword>
<evidence type="ECO:0000256" key="12">
    <source>
        <dbReference type="ARBA" id="ARBA00023180"/>
    </source>
</evidence>
<evidence type="ECO:0000313" key="15">
    <source>
        <dbReference type="EMBL" id="KAH9318712.1"/>
    </source>
</evidence>
<dbReference type="GO" id="GO:1901137">
    <property type="term" value="P:carbohydrate derivative biosynthetic process"/>
    <property type="evidence" value="ECO:0007669"/>
    <property type="project" value="UniProtKB-ARBA"/>
</dbReference>
<keyword evidence="13" id="KW-0464">Manganese</keyword>
<dbReference type="PANTHER" id="PTHR11214">
    <property type="entry name" value="BETA-1,3-N-ACETYLGLUCOSAMINYLTRANSFERASE"/>
    <property type="match status" value="1"/>
</dbReference>